<sequence>MERVKLDNKRILFNLLLAHVTQHFFMANPQNTVRPCVSSRLGALAAFPVEALGVPDEIDYRSCDDFVLRAGFVGALWISPWR</sequence>
<accession>A0ABM5BP34</accession>
<evidence type="ECO:0000313" key="1">
    <source>
        <dbReference type="Proteomes" id="UP001652581"/>
    </source>
</evidence>
<organism evidence="1 2">
    <name type="scientific">Vicugna pacos</name>
    <name type="common">Alpaca</name>
    <name type="synonym">Lama pacos</name>
    <dbReference type="NCBI Taxonomy" id="30538"/>
    <lineage>
        <taxon>Eukaryota</taxon>
        <taxon>Metazoa</taxon>
        <taxon>Chordata</taxon>
        <taxon>Craniata</taxon>
        <taxon>Vertebrata</taxon>
        <taxon>Euteleostomi</taxon>
        <taxon>Mammalia</taxon>
        <taxon>Eutheria</taxon>
        <taxon>Laurasiatheria</taxon>
        <taxon>Artiodactyla</taxon>
        <taxon>Tylopoda</taxon>
        <taxon>Camelidae</taxon>
        <taxon>Vicugna</taxon>
    </lineage>
</organism>
<dbReference type="GeneID" id="140686902"/>
<proteinExistence type="predicted"/>
<evidence type="ECO:0000313" key="2">
    <source>
        <dbReference type="RefSeq" id="XP_072798154.1"/>
    </source>
</evidence>
<dbReference type="Proteomes" id="UP001652581">
    <property type="component" value="Chromosome 18"/>
</dbReference>
<keyword evidence="1" id="KW-1185">Reference proteome</keyword>
<reference evidence="2" key="1">
    <citation type="submission" date="2025-08" db="UniProtKB">
        <authorList>
            <consortium name="RefSeq"/>
        </authorList>
    </citation>
    <scope>IDENTIFICATION</scope>
</reference>
<dbReference type="RefSeq" id="XP_072798154.1">
    <property type="nucleotide sequence ID" value="XM_072942053.1"/>
</dbReference>
<protein>
    <submittedName>
        <fullName evidence="2">Adenylate cyclase type 1-like</fullName>
    </submittedName>
</protein>
<gene>
    <name evidence="2" type="primary">LOC140686902</name>
</gene>
<name>A0ABM5BP34_VICPA</name>